<evidence type="ECO:0000313" key="2">
    <source>
        <dbReference type="EMBL" id="GBN14944.1"/>
    </source>
</evidence>
<organism evidence="2 3">
    <name type="scientific">Araneus ventricosus</name>
    <name type="common">Orbweaver spider</name>
    <name type="synonym">Epeira ventricosa</name>
    <dbReference type="NCBI Taxonomy" id="182803"/>
    <lineage>
        <taxon>Eukaryota</taxon>
        <taxon>Metazoa</taxon>
        <taxon>Ecdysozoa</taxon>
        <taxon>Arthropoda</taxon>
        <taxon>Chelicerata</taxon>
        <taxon>Arachnida</taxon>
        <taxon>Araneae</taxon>
        <taxon>Araneomorphae</taxon>
        <taxon>Entelegynae</taxon>
        <taxon>Araneoidea</taxon>
        <taxon>Araneidae</taxon>
        <taxon>Araneus</taxon>
    </lineage>
</organism>
<dbReference type="AlphaFoldDB" id="A0A4Y2LK87"/>
<proteinExistence type="predicted"/>
<feature type="compositionally biased region" description="Polar residues" evidence="1">
    <location>
        <begin position="20"/>
        <end position="31"/>
    </location>
</feature>
<reference evidence="2 3" key="1">
    <citation type="journal article" date="2019" name="Sci. Rep.">
        <title>Orb-weaving spider Araneus ventricosus genome elucidates the spidroin gene catalogue.</title>
        <authorList>
            <person name="Kono N."/>
            <person name="Nakamura H."/>
            <person name="Ohtoshi R."/>
            <person name="Moran D.A.P."/>
            <person name="Shinohara A."/>
            <person name="Yoshida Y."/>
            <person name="Fujiwara M."/>
            <person name="Mori M."/>
            <person name="Tomita M."/>
            <person name="Arakawa K."/>
        </authorList>
    </citation>
    <scope>NUCLEOTIDE SEQUENCE [LARGE SCALE GENOMIC DNA]</scope>
</reference>
<evidence type="ECO:0000256" key="1">
    <source>
        <dbReference type="SAM" id="MobiDB-lite"/>
    </source>
</evidence>
<protein>
    <submittedName>
        <fullName evidence="2">Uncharacterized protein</fullName>
    </submittedName>
</protein>
<comment type="caution">
    <text evidence="2">The sequence shown here is derived from an EMBL/GenBank/DDBJ whole genome shotgun (WGS) entry which is preliminary data.</text>
</comment>
<name>A0A4Y2LK87_ARAVE</name>
<dbReference type="Proteomes" id="UP000499080">
    <property type="component" value="Unassembled WGS sequence"/>
</dbReference>
<evidence type="ECO:0000313" key="3">
    <source>
        <dbReference type="Proteomes" id="UP000499080"/>
    </source>
</evidence>
<feature type="non-terminal residue" evidence="2">
    <location>
        <position position="1"/>
    </location>
</feature>
<gene>
    <name evidence="2" type="ORF">AVEN_171798_1</name>
</gene>
<feature type="region of interest" description="Disordered" evidence="1">
    <location>
        <begin position="1"/>
        <end position="38"/>
    </location>
</feature>
<dbReference type="EMBL" id="BGPR01119159">
    <property type="protein sequence ID" value="GBN14944.1"/>
    <property type="molecule type" value="Genomic_DNA"/>
</dbReference>
<accession>A0A4Y2LK87</accession>
<sequence>QLKMSRRTDLFCPKAKPESRSGTIMKASTNPGKPFSKHSQKARCCQPWSIYDMPVELQSATANTC</sequence>
<keyword evidence="3" id="KW-1185">Reference proteome</keyword>